<dbReference type="RefSeq" id="WP_057779438.1">
    <property type="nucleotide sequence ID" value="NZ_AYYY01000043.1"/>
</dbReference>
<dbReference type="STRING" id="1423813.FC26_GL002237"/>
<reference evidence="1 2" key="1">
    <citation type="journal article" date="2015" name="Genome Announc.">
        <title>Expanding the biotechnology potential of lactobacilli through comparative genomics of 213 strains and associated genera.</title>
        <authorList>
            <person name="Sun Z."/>
            <person name="Harris H.M."/>
            <person name="McCann A."/>
            <person name="Guo C."/>
            <person name="Argimon S."/>
            <person name="Zhang W."/>
            <person name="Yang X."/>
            <person name="Jeffery I.B."/>
            <person name="Cooney J.C."/>
            <person name="Kagawa T.F."/>
            <person name="Liu W."/>
            <person name="Song Y."/>
            <person name="Salvetti E."/>
            <person name="Wrobel A."/>
            <person name="Rasinkangas P."/>
            <person name="Parkhill J."/>
            <person name="Rea M.C."/>
            <person name="O'Sullivan O."/>
            <person name="Ritari J."/>
            <person name="Douillard F.P."/>
            <person name="Paul Ross R."/>
            <person name="Yang R."/>
            <person name="Briner A.E."/>
            <person name="Felis G.E."/>
            <person name="de Vos W.M."/>
            <person name="Barrangou R."/>
            <person name="Klaenhammer T.R."/>
            <person name="Caufield P.W."/>
            <person name="Cui Y."/>
            <person name="Zhang H."/>
            <person name="O'Toole P.W."/>
        </authorList>
    </citation>
    <scope>NUCLEOTIDE SEQUENCE [LARGE SCALE GENOMIC DNA]</scope>
    <source>
        <strain evidence="1 2">DSM 20634</strain>
    </source>
</reference>
<accession>A0A0R2A267</accession>
<protein>
    <submittedName>
        <fullName evidence="1">Uncharacterized protein</fullName>
    </submittedName>
</protein>
<proteinExistence type="predicted"/>
<name>A0A0R2A267_9LACO</name>
<dbReference type="AlphaFoldDB" id="A0A0R2A267"/>
<evidence type="ECO:0000313" key="2">
    <source>
        <dbReference type="Proteomes" id="UP000051733"/>
    </source>
</evidence>
<dbReference type="EMBL" id="AYYY01000043">
    <property type="protein sequence ID" value="KRM61021.1"/>
    <property type="molecule type" value="Genomic_DNA"/>
</dbReference>
<dbReference type="PATRIC" id="fig|1423813.3.peg.2279"/>
<gene>
    <name evidence="1" type="ORF">FC26_GL002237</name>
</gene>
<organism evidence="1 2">
    <name type="scientific">Paucilactobacillus vaccinostercus DSM 20634</name>
    <dbReference type="NCBI Taxonomy" id="1423813"/>
    <lineage>
        <taxon>Bacteria</taxon>
        <taxon>Bacillati</taxon>
        <taxon>Bacillota</taxon>
        <taxon>Bacilli</taxon>
        <taxon>Lactobacillales</taxon>
        <taxon>Lactobacillaceae</taxon>
        <taxon>Paucilactobacillus</taxon>
    </lineage>
</organism>
<dbReference type="OrthoDB" id="2325830at2"/>
<dbReference type="Proteomes" id="UP000051733">
    <property type="component" value="Unassembled WGS sequence"/>
</dbReference>
<comment type="caution">
    <text evidence="1">The sequence shown here is derived from an EMBL/GenBank/DDBJ whole genome shotgun (WGS) entry which is preliminary data.</text>
</comment>
<keyword evidence="2" id="KW-1185">Reference proteome</keyword>
<evidence type="ECO:0000313" key="1">
    <source>
        <dbReference type="EMBL" id="KRM61021.1"/>
    </source>
</evidence>
<sequence>MLAMTYDATTKIFNGYVEVADENSVPANATLVKPNGIVQPYTWDGVKWTGQSVDDYQTERQSTGTTSVGPTAEQQMINALGLQVASLQATVTKLTTTDGGAA</sequence>